<evidence type="ECO:0008006" key="3">
    <source>
        <dbReference type="Google" id="ProtNLM"/>
    </source>
</evidence>
<dbReference type="Proteomes" id="UP000594262">
    <property type="component" value="Unplaced"/>
</dbReference>
<keyword evidence="2" id="KW-1185">Reference proteome</keyword>
<proteinExistence type="predicted"/>
<evidence type="ECO:0000313" key="1">
    <source>
        <dbReference type="EnsemblMetazoa" id="CLYHEMP008591.1"/>
    </source>
</evidence>
<organism evidence="1 2">
    <name type="scientific">Clytia hemisphaerica</name>
    <dbReference type="NCBI Taxonomy" id="252671"/>
    <lineage>
        <taxon>Eukaryota</taxon>
        <taxon>Metazoa</taxon>
        <taxon>Cnidaria</taxon>
        <taxon>Hydrozoa</taxon>
        <taxon>Hydroidolina</taxon>
        <taxon>Leptothecata</taxon>
        <taxon>Obeliida</taxon>
        <taxon>Clytiidae</taxon>
        <taxon>Clytia</taxon>
    </lineage>
</organism>
<accession>A0A7M5V705</accession>
<evidence type="ECO:0000313" key="2">
    <source>
        <dbReference type="Proteomes" id="UP000594262"/>
    </source>
</evidence>
<dbReference type="EnsemblMetazoa" id="CLYHEMT008591.1">
    <property type="protein sequence ID" value="CLYHEMP008591.1"/>
    <property type="gene ID" value="CLYHEMG008591"/>
</dbReference>
<dbReference type="AlphaFoldDB" id="A0A7M5V705"/>
<sequence length="108" mass="11971">MYEDGEGVLSIDDFRRALKSEHCMAVRRCITNLQEQYGNTPKKYSPSMTTFTNCRDAILLILVVPNISRASAVANITLEEYKNATVTATGKSSILVKKHKTAKDYGPA</sequence>
<protein>
    <recommendedName>
        <fullName evidence="3">EF-hand domain-containing protein</fullName>
    </recommendedName>
</protein>
<name>A0A7M5V705_9CNID</name>
<reference evidence="1" key="1">
    <citation type="submission" date="2021-01" db="UniProtKB">
        <authorList>
            <consortium name="EnsemblMetazoa"/>
        </authorList>
    </citation>
    <scope>IDENTIFICATION</scope>
</reference>